<keyword evidence="1" id="KW-0732">Signal</keyword>
<dbReference type="Proteomes" id="UP000092876">
    <property type="component" value="Unassembled WGS sequence"/>
</dbReference>
<name>A0A1C3ISU6_9VIBR</name>
<dbReference type="RefSeq" id="WP_065679162.1">
    <property type="nucleotide sequence ID" value="NZ_AP025461.1"/>
</dbReference>
<sequence length="370" mass="41108">MKYYRNTWLALPLALLAGCNSSSNTGQSTTISQKEPKADYVFSSAKLGELYKERQELQEEAMKLSYDGILYEKIQFAEDISDKQKVIRLLDGLGQSVDLYFPEAGFDSCGIYTESKGLDLFDCDAAQRFTSNDTTSIKAMTKDKKVSVKLEYQNELSQYVTSLGSTILSKSKNGNKVTITTSFAFNAFYRDVLNETGAVERITSTLGASTYSQLFDIVKLYRGSEMTLKFTNHIGGSADDEINMYTGRMINNNKMTTVVTPTGSVFSGGTDLFAAGNPRILQRADTTKVIELNKQVGVHSWAEGDKTAKTAKEFPYTDVGHRRQATYFQKVMGDKGIDFYIFTLDSAPAAGEHWMTKADSDKYGFITSIE</sequence>
<dbReference type="EMBL" id="FLQP01000028">
    <property type="protein sequence ID" value="SBS64387.1"/>
    <property type="molecule type" value="Genomic_DNA"/>
</dbReference>
<evidence type="ECO:0000313" key="3">
    <source>
        <dbReference type="Proteomes" id="UP000092876"/>
    </source>
</evidence>
<protein>
    <recommendedName>
        <fullName evidence="4">Alpha/beta hydrolase</fullName>
    </recommendedName>
</protein>
<evidence type="ECO:0008006" key="4">
    <source>
        <dbReference type="Google" id="ProtNLM"/>
    </source>
</evidence>
<accession>A0A1C3ISU6</accession>
<dbReference type="AlphaFoldDB" id="A0A1C3ISU6"/>
<dbReference type="GeneID" id="94234844"/>
<proteinExistence type="predicted"/>
<dbReference type="PROSITE" id="PS51257">
    <property type="entry name" value="PROKAR_LIPOPROTEIN"/>
    <property type="match status" value="1"/>
</dbReference>
<evidence type="ECO:0000256" key="1">
    <source>
        <dbReference type="SAM" id="SignalP"/>
    </source>
</evidence>
<feature type="signal peptide" evidence="1">
    <location>
        <begin position="1"/>
        <end position="24"/>
    </location>
</feature>
<reference evidence="3" key="1">
    <citation type="submission" date="2016-06" db="EMBL/GenBank/DDBJ databases">
        <authorList>
            <person name="Rodrigo-Torres Lidia"/>
            <person name="Arahal R.David."/>
        </authorList>
    </citation>
    <scope>NUCLEOTIDE SEQUENCE [LARGE SCALE GENOMIC DNA]</scope>
    <source>
        <strain evidence="3">CECT 7223</strain>
    </source>
</reference>
<organism evidence="2 3">
    <name type="scientific">Vibrio atlanticus</name>
    <dbReference type="NCBI Taxonomy" id="693153"/>
    <lineage>
        <taxon>Bacteria</taxon>
        <taxon>Pseudomonadati</taxon>
        <taxon>Pseudomonadota</taxon>
        <taxon>Gammaproteobacteria</taxon>
        <taxon>Vibrionales</taxon>
        <taxon>Vibrionaceae</taxon>
        <taxon>Vibrio</taxon>
    </lineage>
</organism>
<feature type="chain" id="PRO_5008675852" description="Alpha/beta hydrolase" evidence="1">
    <location>
        <begin position="25"/>
        <end position="370"/>
    </location>
</feature>
<evidence type="ECO:0000313" key="2">
    <source>
        <dbReference type="EMBL" id="SBS64387.1"/>
    </source>
</evidence>
<gene>
    <name evidence="2" type="ORF">VAT7223_02159</name>
</gene>